<accession>A0A1I1A7H0</accession>
<name>A0A1I1A7H0_9BACT</name>
<reference evidence="1 2" key="1">
    <citation type="submission" date="2016-10" db="EMBL/GenBank/DDBJ databases">
        <authorList>
            <person name="de Groot N.N."/>
        </authorList>
    </citation>
    <scope>NUCLEOTIDE SEQUENCE [LARGE SCALE GENOMIC DNA]</scope>
    <source>
        <strain evidence="1 2">DSM 23399</strain>
    </source>
</reference>
<sequence length="241" mass="27786">MIPTTFINYSADTLAETQDGLTGSRIAEYSAAYAIDFDIEIPYPEYPFPADLPNKRTALRENLKAFSPEQQFKIIKELSELPHFENNAGVKNLRIKLISRYGALGEGNAKEEINESLVEETQHWLSEYPEVLKLYNDCLEKHSNGIHQRNLLDDLRLSLETLLKTILENGKSLENQIAELGKFISERNGSKELNNMFLKLIDYFSKYQNTYVKHNDNVNENEVEIIIEMASSFMKFIVRIK</sequence>
<dbReference type="RefSeq" id="WP_092897450.1">
    <property type="nucleotide sequence ID" value="NZ_FOKK01000007.1"/>
</dbReference>
<dbReference type="Proteomes" id="UP000198790">
    <property type="component" value="Unassembled WGS sequence"/>
</dbReference>
<organism evidence="1 2">
    <name type="scientific">Algoriphagus aquimarinus</name>
    <dbReference type="NCBI Taxonomy" id="237018"/>
    <lineage>
        <taxon>Bacteria</taxon>
        <taxon>Pseudomonadati</taxon>
        <taxon>Bacteroidota</taxon>
        <taxon>Cytophagia</taxon>
        <taxon>Cytophagales</taxon>
        <taxon>Cyclobacteriaceae</taxon>
        <taxon>Algoriphagus</taxon>
    </lineage>
</organism>
<dbReference type="OrthoDB" id="5688165at2"/>
<protein>
    <submittedName>
        <fullName evidence="1">Uncharacterized protein</fullName>
    </submittedName>
</protein>
<proteinExistence type="predicted"/>
<keyword evidence="2" id="KW-1185">Reference proteome</keyword>
<gene>
    <name evidence="1" type="ORF">SAMN04489723_107200</name>
</gene>
<dbReference type="EMBL" id="FOKK01000007">
    <property type="protein sequence ID" value="SFB33316.1"/>
    <property type="molecule type" value="Genomic_DNA"/>
</dbReference>
<dbReference type="AlphaFoldDB" id="A0A1I1A7H0"/>
<evidence type="ECO:0000313" key="1">
    <source>
        <dbReference type="EMBL" id="SFB33316.1"/>
    </source>
</evidence>
<evidence type="ECO:0000313" key="2">
    <source>
        <dbReference type="Proteomes" id="UP000198790"/>
    </source>
</evidence>
<dbReference type="STRING" id="237018.SAMN04489723_107200"/>